<proteinExistence type="predicted"/>
<gene>
    <name evidence="1" type="ORF">C440_04878</name>
</gene>
<dbReference type="InterPro" id="IPR019533">
    <property type="entry name" value="Peptidase_S26"/>
</dbReference>
<name>M0IKS2_9EURY</name>
<dbReference type="CDD" id="cd06530">
    <property type="entry name" value="S26_SPase_I"/>
    <property type="match status" value="1"/>
</dbReference>
<keyword evidence="2" id="KW-1185">Reference proteome</keyword>
<protein>
    <submittedName>
        <fullName evidence="1">Signal peptidase i</fullName>
    </submittedName>
</protein>
<dbReference type="GO" id="GO:0004252">
    <property type="term" value="F:serine-type endopeptidase activity"/>
    <property type="evidence" value="ECO:0007669"/>
    <property type="project" value="InterPro"/>
</dbReference>
<dbReference type="RefSeq" id="WP_008318789.1">
    <property type="nucleotide sequence ID" value="NZ_AOLN01000007.1"/>
</dbReference>
<comment type="caution">
    <text evidence="1">The sequence shown here is derived from an EMBL/GenBank/DDBJ whole genome shotgun (WGS) entry which is preliminary data.</text>
</comment>
<dbReference type="PATRIC" id="fig|662479.7.peg.1000"/>
<dbReference type="STRING" id="662479.C440_04878"/>
<dbReference type="GO" id="GO:0006465">
    <property type="term" value="P:signal peptide processing"/>
    <property type="evidence" value="ECO:0007669"/>
    <property type="project" value="InterPro"/>
</dbReference>
<dbReference type="AlphaFoldDB" id="M0IKS2"/>
<reference evidence="1 2" key="1">
    <citation type="journal article" date="2014" name="PLoS Genet.">
        <title>Phylogenetically driven sequencing of extremely halophilic archaea reveals strategies for static and dynamic osmo-response.</title>
        <authorList>
            <person name="Becker E.A."/>
            <person name="Seitzer P.M."/>
            <person name="Tritt A."/>
            <person name="Larsen D."/>
            <person name="Krusor M."/>
            <person name="Yao A.I."/>
            <person name="Wu D."/>
            <person name="Madern D."/>
            <person name="Eisen J.A."/>
            <person name="Darling A.E."/>
            <person name="Facciotti M.T."/>
        </authorList>
    </citation>
    <scope>NUCLEOTIDE SEQUENCE [LARGE SCALE GENOMIC DNA]</scope>
    <source>
        <strain evidence="1 2">ATCC BAA-1512</strain>
    </source>
</reference>
<accession>M0IKS2</accession>
<dbReference type="Proteomes" id="UP000011550">
    <property type="component" value="Unassembled WGS sequence"/>
</dbReference>
<dbReference type="EMBL" id="AOLN01000007">
    <property type="protein sequence ID" value="ELZ96453.1"/>
    <property type="molecule type" value="Genomic_DNA"/>
</dbReference>
<sequence>MISDRTLQAVAAGVGFVSLYDFLGWFAPHAFVGMQLLALVLPVGVAAPTGSMQPLIDGGDRLVHDEGFGDISRGDVVIYDAPDAPRTGLRVLFHVEAGENWYDRADPQFLGDATGCEELANCPAPNAGWITKGDNNPRIDQAAGRHGPVREEWVEGRVVAIVDDDGLDITWLGA</sequence>
<dbReference type="SUPFAM" id="SSF51306">
    <property type="entry name" value="LexA/Signal peptidase"/>
    <property type="match status" value="1"/>
</dbReference>
<dbReference type="InterPro" id="IPR036286">
    <property type="entry name" value="LexA/Signal_pep-like_sf"/>
</dbReference>
<dbReference type="OrthoDB" id="4822at2157"/>
<evidence type="ECO:0000313" key="2">
    <source>
        <dbReference type="Proteomes" id="UP000011550"/>
    </source>
</evidence>
<evidence type="ECO:0000313" key="1">
    <source>
        <dbReference type="EMBL" id="ELZ96453.1"/>
    </source>
</evidence>
<dbReference type="Gene3D" id="2.10.109.10">
    <property type="entry name" value="Umud Fragment, subunit A"/>
    <property type="match status" value="1"/>
</dbReference>
<organism evidence="1 2">
    <name type="scientific">Haloferax mucosum ATCC BAA-1512</name>
    <dbReference type="NCBI Taxonomy" id="662479"/>
    <lineage>
        <taxon>Archaea</taxon>
        <taxon>Methanobacteriati</taxon>
        <taxon>Methanobacteriota</taxon>
        <taxon>Stenosarchaea group</taxon>
        <taxon>Halobacteria</taxon>
        <taxon>Halobacteriales</taxon>
        <taxon>Haloferacaceae</taxon>
        <taxon>Haloferax</taxon>
    </lineage>
</organism>